<evidence type="ECO:0000256" key="1">
    <source>
        <dbReference type="ARBA" id="ARBA00001933"/>
    </source>
</evidence>
<dbReference type="EMBL" id="JACHIV010000001">
    <property type="protein sequence ID" value="MBB5069204.1"/>
    <property type="molecule type" value="Genomic_DNA"/>
</dbReference>
<proteinExistence type="inferred from homology"/>
<dbReference type="GO" id="GO:0006538">
    <property type="term" value="P:L-glutamate catabolic process"/>
    <property type="evidence" value="ECO:0007669"/>
    <property type="project" value="TreeGrafter"/>
</dbReference>
<sequence length="436" mass="47316">MSCPQAASRASAPPTTTARAPGALPSKGWTASAAANAVRIKLREDISPAANLATFLTSTVEPEAERLFSDYLPYNLIDRDQYPGATELERHCVQTLAGLWNADLSTAVGTATTGSSEAALLAGTSLLRRWRHRGDTAGRKPNLVLGANAHVCWHKFCRYWEVEPRIAPAQQDLLHLSAQQARERCDEDTIGVVSVLGSTIDGSYEPVAGIAAALDELAAETGVDVPIHVDAASGGFVAPFLDPELNWDFRLPRVHSINASGHKYGMVPAGLGWILWRDPEARTNWLSFDTNYLGSTRANHELSFSRSAAPVVLQYYNFLRLGFDGFRDLHARSRATATSLAASLDEMGPFRILGDGSDLPVVVLSQRDGRHRWTLRELADHLGTHGWSVPVYALPPDRQQTDVIRIVVRNELTTGHAEDLLSAVRGYLSGAIATPA</sequence>
<gene>
    <name evidence="11" type="ORF">BJ969_002292</name>
</gene>
<dbReference type="GO" id="GO:0004058">
    <property type="term" value="F:aromatic-L-amino-acid decarboxylase activity"/>
    <property type="evidence" value="ECO:0007669"/>
    <property type="project" value="UniProtKB-ARBA"/>
</dbReference>
<dbReference type="InterPro" id="IPR015421">
    <property type="entry name" value="PyrdxlP-dep_Trfase_major"/>
</dbReference>
<dbReference type="Gene3D" id="3.90.1150.160">
    <property type="match status" value="1"/>
</dbReference>
<keyword evidence="9" id="KW-0210">Decarboxylase</keyword>
<comment type="cofactor">
    <cofactor evidence="1 7 8">
        <name>pyridoxal 5'-phosphate</name>
        <dbReference type="ChEBI" id="CHEBI:597326"/>
    </cofactor>
</comment>
<dbReference type="GO" id="GO:0004351">
    <property type="term" value="F:glutamate decarboxylase activity"/>
    <property type="evidence" value="ECO:0007669"/>
    <property type="project" value="UniProtKB-EC"/>
</dbReference>
<dbReference type="PANTHER" id="PTHR43321">
    <property type="entry name" value="GLUTAMATE DECARBOXYLASE"/>
    <property type="match status" value="1"/>
</dbReference>
<name>A0A840NC68_9PSEU</name>
<dbReference type="Proteomes" id="UP000580474">
    <property type="component" value="Unassembled WGS sequence"/>
</dbReference>
<dbReference type="GO" id="GO:0030170">
    <property type="term" value="F:pyridoxal phosphate binding"/>
    <property type="evidence" value="ECO:0007669"/>
    <property type="project" value="InterPro"/>
</dbReference>
<dbReference type="SUPFAM" id="SSF53383">
    <property type="entry name" value="PLP-dependent transferases"/>
    <property type="match status" value="1"/>
</dbReference>
<keyword evidence="5 8" id="KW-0456">Lyase</keyword>
<dbReference type="InterPro" id="IPR015424">
    <property type="entry name" value="PyrdxlP-dep_Trfase"/>
</dbReference>
<reference evidence="11 12" key="1">
    <citation type="submission" date="2020-08" db="EMBL/GenBank/DDBJ databases">
        <title>Sequencing the genomes of 1000 actinobacteria strains.</title>
        <authorList>
            <person name="Klenk H.-P."/>
        </authorList>
    </citation>
    <scope>NUCLEOTIDE SEQUENCE [LARGE SCALE GENOMIC DNA]</scope>
    <source>
        <strain evidence="11 12">DSM 45582</strain>
    </source>
</reference>
<comment type="similarity">
    <text evidence="2 8">Belongs to the group II decarboxylase family.</text>
</comment>
<evidence type="ECO:0000256" key="10">
    <source>
        <dbReference type="SAM" id="MobiDB-lite"/>
    </source>
</evidence>
<evidence type="ECO:0000256" key="3">
    <source>
        <dbReference type="ARBA" id="ARBA00012421"/>
    </source>
</evidence>
<dbReference type="NCBIfam" id="TIGR01788">
    <property type="entry name" value="Glu-decarb-GAD"/>
    <property type="match status" value="1"/>
</dbReference>
<evidence type="ECO:0000256" key="9">
    <source>
        <dbReference type="RuleBase" id="RU361171"/>
    </source>
</evidence>
<protein>
    <recommendedName>
        <fullName evidence="3 9">Glutamate decarboxylase</fullName>
        <ecNumber evidence="3 9">4.1.1.15</ecNumber>
    </recommendedName>
</protein>
<evidence type="ECO:0000256" key="6">
    <source>
        <dbReference type="ARBA" id="ARBA00048868"/>
    </source>
</evidence>
<evidence type="ECO:0000256" key="5">
    <source>
        <dbReference type="ARBA" id="ARBA00023239"/>
    </source>
</evidence>
<feature type="modified residue" description="N6-(pyridoxal phosphate)lysine" evidence="7">
    <location>
        <position position="263"/>
    </location>
</feature>
<evidence type="ECO:0000313" key="11">
    <source>
        <dbReference type="EMBL" id="MBB5069204.1"/>
    </source>
</evidence>
<keyword evidence="4 7" id="KW-0663">Pyridoxal phosphate</keyword>
<feature type="compositionally biased region" description="Low complexity" evidence="10">
    <location>
        <begin position="1"/>
        <end position="21"/>
    </location>
</feature>
<evidence type="ECO:0000256" key="7">
    <source>
        <dbReference type="PIRSR" id="PIRSR602129-50"/>
    </source>
</evidence>
<accession>A0A840NC68</accession>
<dbReference type="EC" id="4.1.1.15" evidence="3 9"/>
<evidence type="ECO:0000313" key="12">
    <source>
        <dbReference type="Proteomes" id="UP000580474"/>
    </source>
</evidence>
<keyword evidence="12" id="KW-1185">Reference proteome</keyword>
<dbReference type="Gene3D" id="3.40.640.10">
    <property type="entry name" value="Type I PLP-dependent aspartate aminotransferase-like (Major domain)"/>
    <property type="match status" value="1"/>
</dbReference>
<dbReference type="Pfam" id="PF00282">
    <property type="entry name" value="Pyridoxal_deC"/>
    <property type="match status" value="1"/>
</dbReference>
<dbReference type="GO" id="GO:0005829">
    <property type="term" value="C:cytosol"/>
    <property type="evidence" value="ECO:0007669"/>
    <property type="project" value="TreeGrafter"/>
</dbReference>
<dbReference type="PANTHER" id="PTHR43321:SF3">
    <property type="entry name" value="GLUTAMATE DECARBOXYLASE"/>
    <property type="match status" value="1"/>
</dbReference>
<feature type="region of interest" description="Disordered" evidence="10">
    <location>
        <begin position="1"/>
        <end position="25"/>
    </location>
</feature>
<evidence type="ECO:0000256" key="8">
    <source>
        <dbReference type="RuleBase" id="RU000382"/>
    </source>
</evidence>
<comment type="caution">
    <text evidence="11">The sequence shown here is derived from an EMBL/GenBank/DDBJ whole genome shotgun (WGS) entry which is preliminary data.</text>
</comment>
<comment type="catalytic activity">
    <reaction evidence="6 9">
        <text>L-glutamate + H(+) = 4-aminobutanoate + CO2</text>
        <dbReference type="Rhea" id="RHEA:17785"/>
        <dbReference type="ChEBI" id="CHEBI:15378"/>
        <dbReference type="ChEBI" id="CHEBI:16526"/>
        <dbReference type="ChEBI" id="CHEBI:29985"/>
        <dbReference type="ChEBI" id="CHEBI:59888"/>
        <dbReference type="EC" id="4.1.1.15"/>
    </reaction>
</comment>
<dbReference type="AlphaFoldDB" id="A0A840NC68"/>
<evidence type="ECO:0000256" key="4">
    <source>
        <dbReference type="ARBA" id="ARBA00022898"/>
    </source>
</evidence>
<organism evidence="11 12">
    <name type="scientific">Saccharopolyspora gloriosae</name>
    <dbReference type="NCBI Taxonomy" id="455344"/>
    <lineage>
        <taxon>Bacteria</taxon>
        <taxon>Bacillati</taxon>
        <taxon>Actinomycetota</taxon>
        <taxon>Actinomycetes</taxon>
        <taxon>Pseudonocardiales</taxon>
        <taxon>Pseudonocardiaceae</taxon>
        <taxon>Saccharopolyspora</taxon>
    </lineage>
</organism>
<dbReference type="InterPro" id="IPR010107">
    <property type="entry name" value="Glutamate_decarboxylase"/>
</dbReference>
<dbReference type="RefSeq" id="WP_184478919.1">
    <property type="nucleotide sequence ID" value="NZ_JACHIV010000001.1"/>
</dbReference>
<dbReference type="InterPro" id="IPR002129">
    <property type="entry name" value="PyrdxlP-dep_de-COase"/>
</dbReference>
<evidence type="ECO:0000256" key="2">
    <source>
        <dbReference type="ARBA" id="ARBA00009533"/>
    </source>
</evidence>